<protein>
    <submittedName>
        <fullName evidence="4">F-box domain-containing protein</fullName>
    </submittedName>
</protein>
<accession>A0A0N4U5I7</accession>
<organism evidence="2 4">
    <name type="scientific">Dracunculus medinensis</name>
    <name type="common">Guinea worm</name>
    <dbReference type="NCBI Taxonomy" id="318479"/>
    <lineage>
        <taxon>Eukaryota</taxon>
        <taxon>Metazoa</taxon>
        <taxon>Ecdysozoa</taxon>
        <taxon>Nematoda</taxon>
        <taxon>Chromadorea</taxon>
        <taxon>Rhabditida</taxon>
        <taxon>Spirurina</taxon>
        <taxon>Dracunculoidea</taxon>
        <taxon>Dracunculidae</taxon>
        <taxon>Dracunculus</taxon>
    </lineage>
</organism>
<evidence type="ECO:0000313" key="3">
    <source>
        <dbReference type="Proteomes" id="UP000274756"/>
    </source>
</evidence>
<name>A0A0N4U5I7_DRAME</name>
<dbReference type="AlphaFoldDB" id="A0A0N4U5I7"/>
<evidence type="ECO:0000313" key="1">
    <source>
        <dbReference type="EMBL" id="VDN56500.1"/>
    </source>
</evidence>
<keyword evidence="3" id="KW-1185">Reference proteome</keyword>
<proteinExistence type="predicted"/>
<dbReference type="STRING" id="318479.A0A0N4U5I7"/>
<dbReference type="Proteomes" id="UP000274756">
    <property type="component" value="Unassembled WGS sequence"/>
</dbReference>
<dbReference type="EMBL" id="UYYG01001156">
    <property type="protein sequence ID" value="VDN56500.1"/>
    <property type="molecule type" value="Genomic_DNA"/>
</dbReference>
<sequence>MQCAKHDKALMKEPFAKENELEQLHKQTAAKKHLLSISLLTKIFPIEEQIAEEEDLTEKDSSKEYDNSTMNDWTFLIDSFETAKINRIHFCIRSGLISDWEKYGLKQTLRIGLPQVSAVIVRSSSFNTLVNATHLVNLLCRVSLRDLLLCEKWSDDLFDTDMLKFNLTVIFLCIQLGVDECKIDVSNPFLNLIAARTRLLSLPFHEQMQPSEPTTRLLSRIDAIVAKVVWTERGHLHLTEDDWCMVQDDPFEICESSVFRSAFDLRNLITPLPRSKNWVRTSSGRFHHSPSFTRRFSAMIPDSIGSLFH</sequence>
<reference evidence="1 3" key="2">
    <citation type="submission" date="2018-11" db="EMBL/GenBank/DDBJ databases">
        <authorList>
            <consortium name="Pathogen Informatics"/>
        </authorList>
    </citation>
    <scope>NUCLEOTIDE SEQUENCE [LARGE SCALE GENOMIC DNA]</scope>
</reference>
<dbReference type="WBParaSite" id="DME_0000211301-mRNA-1">
    <property type="protein sequence ID" value="DME_0000211301-mRNA-1"/>
    <property type="gene ID" value="DME_0000211301"/>
</dbReference>
<dbReference type="Proteomes" id="UP000038040">
    <property type="component" value="Unplaced"/>
</dbReference>
<evidence type="ECO:0000313" key="4">
    <source>
        <dbReference type="WBParaSite" id="DME_0000211301-mRNA-1"/>
    </source>
</evidence>
<evidence type="ECO:0000313" key="2">
    <source>
        <dbReference type="Proteomes" id="UP000038040"/>
    </source>
</evidence>
<reference evidence="4" key="1">
    <citation type="submission" date="2017-02" db="UniProtKB">
        <authorList>
            <consortium name="WormBaseParasite"/>
        </authorList>
    </citation>
    <scope>IDENTIFICATION</scope>
</reference>
<gene>
    <name evidence="1" type="ORF">DME_LOCUS6473</name>
</gene>